<dbReference type="EMBL" id="FP929050">
    <property type="protein sequence ID" value="CBL12533.1"/>
    <property type="molecule type" value="Genomic_DNA"/>
</dbReference>
<evidence type="ECO:0000256" key="1">
    <source>
        <dbReference type="ARBA" id="ARBA00023235"/>
    </source>
</evidence>
<comment type="similarity">
    <text evidence="3">Belongs to the isocitrate lyase/PEP mutase superfamily. PEP mutase family.</text>
</comment>
<dbReference type="NCBIfam" id="TIGR02320">
    <property type="entry name" value="PEP_mutase"/>
    <property type="match status" value="1"/>
</dbReference>
<accession>D4KYU3</accession>
<keyword evidence="5" id="KW-0670">Pyruvate</keyword>
<evidence type="ECO:0000313" key="6">
    <source>
        <dbReference type="Proteomes" id="UP000008953"/>
    </source>
</evidence>
<dbReference type="InterPro" id="IPR004821">
    <property type="entry name" value="Cyt_trans-like"/>
</dbReference>
<dbReference type="CDD" id="cd00377">
    <property type="entry name" value="ICL_PEPM"/>
    <property type="match status" value="1"/>
</dbReference>
<feature type="domain" description="Cytidyltransferase-like" evidence="4">
    <location>
        <begin position="11"/>
        <end position="98"/>
    </location>
</feature>
<dbReference type="SUPFAM" id="SSF52374">
    <property type="entry name" value="Nucleotidylyl transferase"/>
    <property type="match status" value="1"/>
</dbReference>
<dbReference type="NCBIfam" id="TIGR00125">
    <property type="entry name" value="cyt_tran_rel"/>
    <property type="match status" value="1"/>
</dbReference>
<dbReference type="Pfam" id="PF01467">
    <property type="entry name" value="CTP_transf_like"/>
    <property type="match status" value="1"/>
</dbReference>
<dbReference type="PANTHER" id="PTHR42905:SF7">
    <property type="entry name" value="PHOSPHOENOLPYRUVATE PHOSPHOMUTASE"/>
    <property type="match status" value="1"/>
</dbReference>
<gene>
    <name evidence="5" type="ORF">RO1_19910</name>
</gene>
<evidence type="ECO:0000259" key="4">
    <source>
        <dbReference type="Pfam" id="PF01467"/>
    </source>
</evidence>
<dbReference type="EC" id="5.4.2.9" evidence="2"/>
<dbReference type="InterPro" id="IPR015813">
    <property type="entry name" value="Pyrv/PenolPyrv_kinase-like_dom"/>
</dbReference>
<dbReference type="InterPro" id="IPR039556">
    <property type="entry name" value="ICL/PEPM"/>
</dbReference>
<protein>
    <recommendedName>
        <fullName evidence="2">phosphoenolpyruvate mutase</fullName>
        <ecNumber evidence="2">5.4.2.9</ecNumber>
    </recommendedName>
</protein>
<dbReference type="InterPro" id="IPR012698">
    <property type="entry name" value="PEnolPyrv_PMutase_core"/>
</dbReference>
<dbReference type="PANTHER" id="PTHR42905">
    <property type="entry name" value="PHOSPHOENOLPYRUVATE CARBOXYLASE"/>
    <property type="match status" value="1"/>
</dbReference>
<dbReference type="Gene3D" id="3.20.20.60">
    <property type="entry name" value="Phosphoenolpyruvate-binding domains"/>
    <property type="match status" value="1"/>
</dbReference>
<organism evidence="5 6">
    <name type="scientific">Roseburia intestinalis XB6B4</name>
    <dbReference type="NCBI Taxonomy" id="718255"/>
    <lineage>
        <taxon>Bacteria</taxon>
        <taxon>Bacillati</taxon>
        <taxon>Bacillota</taxon>
        <taxon>Clostridia</taxon>
        <taxon>Lachnospirales</taxon>
        <taxon>Lachnospiraceae</taxon>
        <taxon>Roseburia</taxon>
    </lineage>
</organism>
<evidence type="ECO:0000313" key="5">
    <source>
        <dbReference type="EMBL" id="CBL12533.1"/>
    </source>
</evidence>
<dbReference type="RefSeq" id="WP_015521087.1">
    <property type="nucleotide sequence ID" value="NC_021012.1"/>
</dbReference>
<dbReference type="GO" id="GO:0050188">
    <property type="term" value="F:phosphoenolpyruvate mutase activity"/>
    <property type="evidence" value="ECO:0007669"/>
    <property type="project" value="UniProtKB-EC"/>
</dbReference>
<keyword evidence="1 5" id="KW-0413">Isomerase</keyword>
<sequence>MKKVYLCMSTDIIQTGHINVIEKAAELGEVTVGVLSDKYVAMYEKYPILPLEERMRIIQNIKGVSKVVVQNDIYYDEIIRELKPDIVIHGDNWTDGYQKAVRDRVIEVLAEWGGELIEIPYYKSSNLHLFENAMSESRGLPEVRRQVLRRKICSGEVFKVMVAYDGLSALLVEKTSIEKDGERRQFDGIWISSLCDSTAKGKPDIELVDLTSRLNSVNDIMEVTTKPIIFDADTGGLVEHFVYNIKTLERMGVSAVIIEDKIGLKRNSLLGNDVEQHQDSIEHFCEKIREGKKAIGSSAFMLIARIESLILDQGVDDALERAKAYVEAGADGIMIHSRAKSPDEIFEFADRFRETDKDTAIVVVPTTYNQVRESEFKEHKINVVIYANHMLRAAFPAMQKVVTSVLENERCYEASQDCMSIKDILSLVPVE</sequence>
<dbReference type="InterPro" id="IPR014729">
    <property type="entry name" value="Rossmann-like_a/b/a_fold"/>
</dbReference>
<dbReference type="Proteomes" id="UP000008953">
    <property type="component" value="Chromosome"/>
</dbReference>
<dbReference type="KEGG" id="rix:RO1_19910"/>
<evidence type="ECO:0000256" key="3">
    <source>
        <dbReference type="ARBA" id="ARBA00038455"/>
    </source>
</evidence>
<proteinExistence type="inferred from homology"/>
<dbReference type="Pfam" id="PF13714">
    <property type="entry name" value="PEP_mutase"/>
    <property type="match status" value="1"/>
</dbReference>
<dbReference type="AlphaFoldDB" id="D4KYU3"/>
<evidence type="ECO:0000256" key="2">
    <source>
        <dbReference type="ARBA" id="ARBA00024063"/>
    </source>
</evidence>
<dbReference type="HOGENOM" id="CLU_027389_0_1_9"/>
<dbReference type="Gene3D" id="3.40.50.620">
    <property type="entry name" value="HUPs"/>
    <property type="match status" value="1"/>
</dbReference>
<reference evidence="5 6" key="1">
    <citation type="submission" date="2010-03" db="EMBL/GenBank/DDBJ databases">
        <title>The genome sequence of Roseburia intestinalis XB6B4.</title>
        <authorList>
            <consortium name="metaHIT consortium -- http://www.metahit.eu/"/>
            <person name="Pajon A."/>
            <person name="Turner K."/>
            <person name="Parkhill J."/>
            <person name="Bernalier A."/>
        </authorList>
    </citation>
    <scope>NUCLEOTIDE SEQUENCE [LARGE SCALE GENOMIC DNA]</scope>
    <source>
        <strain evidence="5 6">XB6B4</strain>
    </source>
</reference>
<dbReference type="InterPro" id="IPR040442">
    <property type="entry name" value="Pyrv_kinase-like_dom_sf"/>
</dbReference>
<reference evidence="5 6" key="2">
    <citation type="submission" date="2010-03" db="EMBL/GenBank/DDBJ databases">
        <authorList>
            <person name="Pajon A."/>
        </authorList>
    </citation>
    <scope>NUCLEOTIDE SEQUENCE [LARGE SCALE GENOMIC DNA]</scope>
    <source>
        <strain evidence="5 6">XB6B4</strain>
    </source>
</reference>
<dbReference type="PATRIC" id="fig|718255.3.peg.3166"/>
<name>D4KYU3_9FIRM</name>
<dbReference type="SUPFAM" id="SSF51621">
    <property type="entry name" value="Phosphoenolpyruvate/pyruvate domain"/>
    <property type="match status" value="1"/>
</dbReference>